<evidence type="ECO:0000313" key="12">
    <source>
        <dbReference type="EMBL" id="GJE04439.1"/>
    </source>
</evidence>
<dbReference type="PANTHER" id="PTHR24221">
    <property type="entry name" value="ATP-BINDING CASSETTE SUB-FAMILY B"/>
    <property type="match status" value="1"/>
</dbReference>
<dbReference type="Gene3D" id="1.20.1560.10">
    <property type="entry name" value="ABC transporter type 1, transmembrane domain"/>
    <property type="match status" value="1"/>
</dbReference>
<keyword evidence="7 9" id="KW-0472">Membrane</keyword>
<dbReference type="SMART" id="SM00382">
    <property type="entry name" value="AAA"/>
    <property type="match status" value="1"/>
</dbReference>
<dbReference type="Pfam" id="PF00005">
    <property type="entry name" value="ABC_tran"/>
    <property type="match status" value="1"/>
</dbReference>
<gene>
    <name evidence="12" type="primary">prsD_2</name>
    <name evidence="12" type="ORF">GMJLKIPL_6403</name>
</gene>
<accession>A0ABQ4SMI0</accession>
<protein>
    <submittedName>
        <fullName evidence="12">Type I secretion system ATP-binding protein PrsD</fullName>
    </submittedName>
</protein>
<dbReference type="NCBIfam" id="TIGR01842">
    <property type="entry name" value="type_I_sec_PrtD"/>
    <property type="match status" value="1"/>
</dbReference>
<feature type="transmembrane region" description="Helical" evidence="9">
    <location>
        <begin position="26"/>
        <end position="52"/>
    </location>
</feature>
<dbReference type="Gene3D" id="3.40.50.300">
    <property type="entry name" value="P-loop containing nucleotide triphosphate hydrolases"/>
    <property type="match status" value="1"/>
</dbReference>
<evidence type="ECO:0000256" key="9">
    <source>
        <dbReference type="SAM" id="Phobius"/>
    </source>
</evidence>
<evidence type="ECO:0000256" key="7">
    <source>
        <dbReference type="ARBA" id="ARBA00023136"/>
    </source>
</evidence>
<dbReference type="GO" id="GO:0005524">
    <property type="term" value="F:ATP binding"/>
    <property type="evidence" value="ECO:0007669"/>
    <property type="project" value="UniProtKB-KW"/>
</dbReference>
<feature type="region of interest" description="Disordered" evidence="8">
    <location>
        <begin position="568"/>
        <end position="589"/>
    </location>
</feature>
<reference evidence="12" key="2">
    <citation type="submission" date="2021-08" db="EMBL/GenBank/DDBJ databases">
        <authorList>
            <person name="Tani A."/>
            <person name="Ola A."/>
            <person name="Ogura Y."/>
            <person name="Katsura K."/>
            <person name="Hayashi T."/>
        </authorList>
    </citation>
    <scope>NUCLEOTIDE SEQUENCE</scope>
    <source>
        <strain evidence="12">DSM 17168</strain>
    </source>
</reference>
<evidence type="ECO:0000256" key="5">
    <source>
        <dbReference type="ARBA" id="ARBA00022840"/>
    </source>
</evidence>
<feature type="transmembrane region" description="Helical" evidence="9">
    <location>
        <begin position="264"/>
        <end position="290"/>
    </location>
</feature>
<evidence type="ECO:0000256" key="4">
    <source>
        <dbReference type="ARBA" id="ARBA00022741"/>
    </source>
</evidence>
<reference evidence="12" key="1">
    <citation type="journal article" date="2021" name="Front. Microbiol.">
        <title>Comprehensive Comparative Genomics and Phenotyping of Methylobacterium Species.</title>
        <authorList>
            <person name="Alessa O."/>
            <person name="Ogura Y."/>
            <person name="Fujitani Y."/>
            <person name="Takami H."/>
            <person name="Hayashi T."/>
            <person name="Sahin N."/>
            <person name="Tani A."/>
        </authorList>
    </citation>
    <scope>NUCLEOTIDE SEQUENCE</scope>
    <source>
        <strain evidence="12">DSM 17168</strain>
    </source>
</reference>
<comment type="subcellular location">
    <subcellularLocation>
        <location evidence="1">Cell membrane</location>
        <topology evidence="1">Multi-pass membrane protein</topology>
    </subcellularLocation>
</comment>
<dbReference type="InterPro" id="IPR017871">
    <property type="entry name" value="ABC_transporter-like_CS"/>
</dbReference>
<comment type="similarity">
    <text evidence="2">Belongs to the ABC transporter superfamily.</text>
</comment>
<comment type="caution">
    <text evidence="12">The sequence shown here is derived from an EMBL/GenBank/DDBJ whole genome shotgun (WGS) entry which is preliminary data.</text>
</comment>
<feature type="transmembrane region" description="Helical" evidence="9">
    <location>
        <begin position="64"/>
        <end position="84"/>
    </location>
</feature>
<dbReference type="InterPro" id="IPR036640">
    <property type="entry name" value="ABC1_TM_sf"/>
</dbReference>
<dbReference type="SUPFAM" id="SSF52540">
    <property type="entry name" value="P-loop containing nucleoside triphosphate hydrolases"/>
    <property type="match status" value="1"/>
</dbReference>
<feature type="transmembrane region" description="Helical" evidence="9">
    <location>
        <begin position="154"/>
        <end position="183"/>
    </location>
</feature>
<keyword evidence="4" id="KW-0547">Nucleotide-binding</keyword>
<keyword evidence="13" id="KW-1185">Reference proteome</keyword>
<feature type="domain" description="ABC transmembrane type-1" evidence="11">
    <location>
        <begin position="31"/>
        <end position="309"/>
    </location>
</feature>
<feature type="domain" description="ABC transporter" evidence="10">
    <location>
        <begin position="340"/>
        <end position="576"/>
    </location>
</feature>
<evidence type="ECO:0000256" key="8">
    <source>
        <dbReference type="SAM" id="MobiDB-lite"/>
    </source>
</evidence>
<dbReference type="InterPro" id="IPR039421">
    <property type="entry name" value="Type_1_exporter"/>
</dbReference>
<organism evidence="12 13">
    <name type="scientific">Methylobacterium isbiliense</name>
    <dbReference type="NCBI Taxonomy" id="315478"/>
    <lineage>
        <taxon>Bacteria</taxon>
        <taxon>Pseudomonadati</taxon>
        <taxon>Pseudomonadota</taxon>
        <taxon>Alphaproteobacteria</taxon>
        <taxon>Hyphomicrobiales</taxon>
        <taxon>Methylobacteriaceae</taxon>
        <taxon>Methylobacterium</taxon>
    </lineage>
</organism>
<dbReference type="Pfam" id="PF00664">
    <property type="entry name" value="ABC_membrane"/>
    <property type="match status" value="1"/>
</dbReference>
<dbReference type="InterPro" id="IPR003439">
    <property type="entry name" value="ABC_transporter-like_ATP-bd"/>
</dbReference>
<proteinExistence type="inferred from homology"/>
<dbReference type="InterPro" id="IPR003593">
    <property type="entry name" value="AAA+_ATPase"/>
</dbReference>
<evidence type="ECO:0000256" key="6">
    <source>
        <dbReference type="ARBA" id="ARBA00022989"/>
    </source>
</evidence>
<keyword evidence="5 12" id="KW-0067">ATP-binding</keyword>
<dbReference type="SUPFAM" id="SSF90123">
    <property type="entry name" value="ABC transporter transmembrane region"/>
    <property type="match status" value="1"/>
</dbReference>
<dbReference type="PROSITE" id="PS50893">
    <property type="entry name" value="ABC_TRANSPORTER_2"/>
    <property type="match status" value="1"/>
</dbReference>
<name>A0ABQ4SMI0_9HYPH</name>
<evidence type="ECO:0000259" key="11">
    <source>
        <dbReference type="PROSITE" id="PS50929"/>
    </source>
</evidence>
<evidence type="ECO:0000256" key="3">
    <source>
        <dbReference type="ARBA" id="ARBA00022692"/>
    </source>
</evidence>
<dbReference type="PROSITE" id="PS50929">
    <property type="entry name" value="ABC_TM1F"/>
    <property type="match status" value="1"/>
</dbReference>
<dbReference type="EMBL" id="BPQQ01000121">
    <property type="protein sequence ID" value="GJE04439.1"/>
    <property type="molecule type" value="Genomic_DNA"/>
</dbReference>
<evidence type="ECO:0000256" key="2">
    <source>
        <dbReference type="ARBA" id="ARBA00005417"/>
    </source>
</evidence>
<keyword evidence="6 9" id="KW-1133">Transmembrane helix</keyword>
<dbReference type="Proteomes" id="UP001055153">
    <property type="component" value="Unassembled WGS sequence"/>
</dbReference>
<dbReference type="InterPro" id="IPR027417">
    <property type="entry name" value="P-loop_NTPase"/>
</dbReference>
<keyword evidence="3 9" id="KW-0812">Transmembrane</keyword>
<evidence type="ECO:0000259" key="10">
    <source>
        <dbReference type="PROSITE" id="PS50893"/>
    </source>
</evidence>
<dbReference type="PANTHER" id="PTHR24221:SF654">
    <property type="entry name" value="ATP-BINDING CASSETTE SUB-FAMILY B MEMBER 6"/>
    <property type="match status" value="1"/>
</dbReference>
<dbReference type="InterPro" id="IPR010128">
    <property type="entry name" value="ATPase_T1SS_PrtD-like"/>
</dbReference>
<evidence type="ECO:0000256" key="1">
    <source>
        <dbReference type="ARBA" id="ARBA00004651"/>
    </source>
</evidence>
<dbReference type="InterPro" id="IPR011527">
    <property type="entry name" value="ABC1_TM_dom"/>
</dbReference>
<evidence type="ECO:0000313" key="13">
    <source>
        <dbReference type="Proteomes" id="UP001055153"/>
    </source>
</evidence>
<sequence length="615" mass="64234">MSHVESSSSLSGDEAGMEEGGLPSGAGIALLAIGLLSALVNLLYLTGSLFMLEVYDRVLPSHSVPTLLGLATIALALYAFQGLFDVLRNRLLVRVGATVERSLGRRTYEAVVQAPLTTARQGDGLQPLRDLDQVRAFLSSPGPAALFDLPWIPLYLLLCFAFHAWIGAAVLGGALLLVVITLMADLLTRRPSRAAAAAASQRNALAEAGRRNAEVLRAMGMAARTGDAWDEASERHLVAQRRASDVSGGLGAMTKVARLTLQSLVLGIGAYLVIAGEATGGIMIASSVLVGRALAPVELAVAHWKGLVAARQGWTRLKAFLSLFPRRAVGVALPPPRESVRVEALTAAAPGADRPLVRDVTLALRAGEGLGIIGASGSGKSSLVRALVGVWRPLHGCIRLDGATLDRWAPEALGRHVGYLPQDVELFAGTVAQNIARFDPGASSEDIIAAARQAGAHDLVCSLPEGYDTPIGEGGAALSGGQRQRVALARAVYGNPFLVVLDEPNSNLDAEGEDALTRAIRGVRSRGGIVVVVAHRPSGLVGVDHVLLMAEGRAQAFGPKEQVLSALKRPPARAPSGQPRLPRVRAGELASVGERPVPLRVVADADATQGEEAKA</sequence>
<dbReference type="PROSITE" id="PS00211">
    <property type="entry name" value="ABC_TRANSPORTER_1"/>
    <property type="match status" value="1"/>
</dbReference>